<dbReference type="AlphaFoldDB" id="A0A1H4DDC9"/>
<dbReference type="InterPro" id="IPR000192">
    <property type="entry name" value="Aminotrans_V_dom"/>
</dbReference>
<evidence type="ECO:0000256" key="4">
    <source>
        <dbReference type="ARBA" id="ARBA00022679"/>
    </source>
</evidence>
<dbReference type="NCBIfam" id="TIGR01979">
    <property type="entry name" value="sufS"/>
    <property type="match status" value="1"/>
</dbReference>
<evidence type="ECO:0000256" key="7">
    <source>
        <dbReference type="RuleBase" id="RU004504"/>
    </source>
</evidence>
<dbReference type="PANTHER" id="PTHR43586">
    <property type="entry name" value="CYSTEINE DESULFURASE"/>
    <property type="match status" value="1"/>
</dbReference>
<dbReference type="InterPro" id="IPR020578">
    <property type="entry name" value="Aminotrans_V_PyrdxlP_BS"/>
</dbReference>
<evidence type="ECO:0000256" key="6">
    <source>
        <dbReference type="ARBA" id="ARBA00050776"/>
    </source>
</evidence>
<keyword evidence="4 8" id="KW-0808">Transferase</keyword>
<evidence type="ECO:0000256" key="3">
    <source>
        <dbReference type="ARBA" id="ARBA00012239"/>
    </source>
</evidence>
<dbReference type="InterPro" id="IPR015424">
    <property type="entry name" value="PyrdxlP-dep_Trfase"/>
</dbReference>
<dbReference type="Proteomes" id="UP000199288">
    <property type="component" value="Unassembled WGS sequence"/>
</dbReference>
<dbReference type="Gene3D" id="3.90.1150.10">
    <property type="entry name" value="Aspartate Aminotransferase, domain 1"/>
    <property type="match status" value="1"/>
</dbReference>
<accession>A0A1H4DDC9</accession>
<keyword evidence="10" id="KW-0456">Lyase</keyword>
<comment type="function">
    <text evidence="8">Catalyzes the removal of elemental sulfur and selenium atoms from L-cysteine, L-cystine, L-selenocysteine, and L-selenocystine to produce L-alanine.</text>
</comment>
<dbReference type="Pfam" id="PF00266">
    <property type="entry name" value="Aminotran_5"/>
    <property type="match status" value="1"/>
</dbReference>
<dbReference type="InterPro" id="IPR010970">
    <property type="entry name" value="Cys_dSase_SufS"/>
</dbReference>
<dbReference type="GO" id="GO:0030170">
    <property type="term" value="F:pyridoxal phosphate binding"/>
    <property type="evidence" value="ECO:0007669"/>
    <property type="project" value="UniProtKB-UniRule"/>
</dbReference>
<proteinExistence type="inferred from homology"/>
<evidence type="ECO:0000313" key="10">
    <source>
        <dbReference type="EMBL" id="SEA70506.1"/>
    </source>
</evidence>
<dbReference type="PROSITE" id="PS00595">
    <property type="entry name" value="AA_TRANSFER_CLASS_5"/>
    <property type="match status" value="1"/>
</dbReference>
<dbReference type="EMBL" id="FNQV01000016">
    <property type="protein sequence ID" value="SEA70506.1"/>
    <property type="molecule type" value="Genomic_DNA"/>
</dbReference>
<keyword evidence="5 8" id="KW-0663">Pyridoxal phosphate</keyword>
<dbReference type="EC" id="2.8.1.7" evidence="3 8"/>
<dbReference type="Gene3D" id="3.40.640.10">
    <property type="entry name" value="Type I PLP-dependent aspartate aminotransferase-like (Major domain)"/>
    <property type="match status" value="1"/>
</dbReference>
<keyword evidence="11" id="KW-1185">Reference proteome</keyword>
<dbReference type="PANTHER" id="PTHR43586:SF8">
    <property type="entry name" value="CYSTEINE DESULFURASE 1, CHLOROPLASTIC"/>
    <property type="match status" value="1"/>
</dbReference>
<organism evidence="10 11">
    <name type="scientific">Bowdeniella nasicola</name>
    <dbReference type="NCBI Taxonomy" id="208480"/>
    <lineage>
        <taxon>Bacteria</taxon>
        <taxon>Bacillati</taxon>
        <taxon>Actinomycetota</taxon>
        <taxon>Actinomycetes</taxon>
        <taxon>Actinomycetales</taxon>
        <taxon>Actinomycetaceae</taxon>
        <taxon>Bowdeniella</taxon>
    </lineage>
</organism>
<evidence type="ECO:0000256" key="2">
    <source>
        <dbReference type="ARBA" id="ARBA00010447"/>
    </source>
</evidence>
<reference evidence="11" key="1">
    <citation type="submission" date="2016-10" db="EMBL/GenBank/DDBJ databases">
        <authorList>
            <person name="Varghese N."/>
            <person name="Submissions S."/>
        </authorList>
    </citation>
    <scope>NUCLEOTIDE SEQUENCE [LARGE SCALE GENOMIC DNA]</scope>
    <source>
        <strain evidence="11">KPR-1</strain>
    </source>
</reference>
<gene>
    <name evidence="10" type="ORF">SAMN02910418_02204</name>
</gene>
<dbReference type="GO" id="GO:0016829">
    <property type="term" value="F:lyase activity"/>
    <property type="evidence" value="ECO:0007669"/>
    <property type="project" value="UniProtKB-KW"/>
</dbReference>
<protein>
    <recommendedName>
        <fullName evidence="3 8">Cysteine desulfurase</fullName>
        <ecNumber evidence="3 8">2.8.1.7</ecNumber>
    </recommendedName>
</protein>
<comment type="similarity">
    <text evidence="2 8">Belongs to the class-V pyridoxal-phosphate-dependent aminotransferase family. Csd subfamily.</text>
</comment>
<sequence>MPTSPVAPRSDFPALERNLGDVALTYLDSAATSLKPQCVIDAEADFYARLDGAVHRGAHQVAVEATEIYEGSRAKFAAFVGASTDEIIWAKNATEAINLVAYSLLNASIDELLKPGSVDERLLIREGDTIAVTQAEHHANFVPWQQLAARTGADFHVVPVLADGTIDYAALAELPERTRVLAFTQASNVTGALTDVAAMVAAAKARGALTVMDACQSAAHLPLDLEASGVDFAAMSAHKMLGPTGVGVLFGRSSLLAAMPPFITGGSMVAIVTAEATRFMPAPMKFEAGTQMTAQIAGLNAAIDYLRGLGMDNVARYDLELGDYLLDAVRAVPGTRIIGPESGERLGLVAFQLGDVHPHDVGQYLDAAGIAVRVGHHCAQPVHRALGVQSSTRASIGPYTSRADIDRFADRLAGVLPFFQGTA</sequence>
<dbReference type="OrthoDB" id="9804366at2"/>
<dbReference type="CDD" id="cd06453">
    <property type="entry name" value="SufS_like"/>
    <property type="match status" value="1"/>
</dbReference>
<evidence type="ECO:0000313" key="11">
    <source>
        <dbReference type="Proteomes" id="UP000199288"/>
    </source>
</evidence>
<dbReference type="SUPFAM" id="SSF53383">
    <property type="entry name" value="PLP-dependent transferases"/>
    <property type="match status" value="1"/>
</dbReference>
<comment type="cofactor">
    <cofactor evidence="1 7">
        <name>pyridoxal 5'-phosphate</name>
        <dbReference type="ChEBI" id="CHEBI:597326"/>
    </cofactor>
</comment>
<dbReference type="InterPro" id="IPR015422">
    <property type="entry name" value="PyrdxlP-dep_Trfase_small"/>
</dbReference>
<evidence type="ECO:0000256" key="5">
    <source>
        <dbReference type="ARBA" id="ARBA00022898"/>
    </source>
</evidence>
<name>A0A1H4DDC9_9ACTO</name>
<dbReference type="GO" id="GO:0031071">
    <property type="term" value="F:cysteine desulfurase activity"/>
    <property type="evidence" value="ECO:0007669"/>
    <property type="project" value="UniProtKB-UniRule"/>
</dbReference>
<evidence type="ECO:0000256" key="8">
    <source>
        <dbReference type="RuleBase" id="RU004506"/>
    </source>
</evidence>
<dbReference type="RefSeq" id="WP_092565848.1">
    <property type="nucleotide sequence ID" value="NZ_FNQV01000016.1"/>
</dbReference>
<dbReference type="InterPro" id="IPR015421">
    <property type="entry name" value="PyrdxlP-dep_Trfase_major"/>
</dbReference>
<comment type="catalytic activity">
    <reaction evidence="6 8">
        <text>(sulfur carrier)-H + L-cysteine = (sulfur carrier)-SH + L-alanine</text>
        <dbReference type="Rhea" id="RHEA:43892"/>
        <dbReference type="Rhea" id="RHEA-COMP:14737"/>
        <dbReference type="Rhea" id="RHEA-COMP:14739"/>
        <dbReference type="ChEBI" id="CHEBI:29917"/>
        <dbReference type="ChEBI" id="CHEBI:35235"/>
        <dbReference type="ChEBI" id="CHEBI:57972"/>
        <dbReference type="ChEBI" id="CHEBI:64428"/>
        <dbReference type="EC" id="2.8.1.7"/>
    </reaction>
</comment>
<dbReference type="GO" id="GO:0006534">
    <property type="term" value="P:cysteine metabolic process"/>
    <property type="evidence" value="ECO:0007669"/>
    <property type="project" value="UniProtKB-UniRule"/>
</dbReference>
<evidence type="ECO:0000259" key="9">
    <source>
        <dbReference type="Pfam" id="PF00266"/>
    </source>
</evidence>
<feature type="domain" description="Aminotransferase class V" evidence="9">
    <location>
        <begin position="25"/>
        <end position="408"/>
    </location>
</feature>
<evidence type="ECO:0000256" key="1">
    <source>
        <dbReference type="ARBA" id="ARBA00001933"/>
    </source>
</evidence>